<gene>
    <name evidence="1" type="ORF">MAM1_0272d09041</name>
</gene>
<dbReference type="EMBL" id="DF836561">
    <property type="protein sequence ID" value="GAN09511.1"/>
    <property type="molecule type" value="Genomic_DNA"/>
</dbReference>
<dbReference type="AlphaFoldDB" id="A0A0C9MFK5"/>
<evidence type="ECO:0000313" key="1">
    <source>
        <dbReference type="EMBL" id="GAN09511.1"/>
    </source>
</evidence>
<organism evidence="1">
    <name type="scientific">Mucor ambiguus</name>
    <dbReference type="NCBI Taxonomy" id="91626"/>
    <lineage>
        <taxon>Eukaryota</taxon>
        <taxon>Fungi</taxon>
        <taxon>Fungi incertae sedis</taxon>
        <taxon>Mucoromycota</taxon>
        <taxon>Mucoromycotina</taxon>
        <taxon>Mucoromycetes</taxon>
        <taxon>Mucorales</taxon>
        <taxon>Mucorineae</taxon>
        <taxon>Mucoraceae</taxon>
        <taxon>Mucor</taxon>
    </lineage>
</organism>
<evidence type="ECO:0000313" key="2">
    <source>
        <dbReference type="Proteomes" id="UP000053815"/>
    </source>
</evidence>
<proteinExistence type="predicted"/>
<reference evidence="1" key="1">
    <citation type="submission" date="2014-09" db="EMBL/GenBank/DDBJ databases">
        <title>Draft genome sequence of an oleaginous Mucoromycotina fungus Mucor ambiguus NBRC6742.</title>
        <authorList>
            <person name="Takeda I."/>
            <person name="Yamane N."/>
            <person name="Morita T."/>
            <person name="Tamano K."/>
            <person name="Machida M."/>
            <person name="Baker S."/>
            <person name="Koike H."/>
        </authorList>
    </citation>
    <scope>NUCLEOTIDE SEQUENCE</scope>
    <source>
        <strain evidence="1">NBRC 6742</strain>
    </source>
</reference>
<name>A0A0C9MFK5_9FUNG</name>
<accession>A0A0C9MFK5</accession>
<protein>
    <submittedName>
        <fullName evidence="1">Uncharacterized protein</fullName>
    </submittedName>
</protein>
<dbReference type="Proteomes" id="UP000053815">
    <property type="component" value="Unassembled WGS sequence"/>
</dbReference>
<keyword evidence="2" id="KW-1185">Reference proteome</keyword>
<dbReference type="OrthoDB" id="10604688at2759"/>
<sequence length="138" mass="15594">MGAELMIPRTGTIVSLTGYFFPSQVRLVDRGAAYQDELLSDEFITEVYSNDKPYGVKVIIPNHLSEIIPNPENPDTDKVYFVHVMGHYFEAAAFDPVNSLQPFGNYGRMHINAICFDIARCMLPTDLYSSITQQRVVQ</sequence>